<dbReference type="InterPro" id="IPR050251">
    <property type="entry name" value="HpcH-HpaI_aldolase"/>
</dbReference>
<comment type="cofactor">
    <cofactor evidence="1">
        <name>a divalent metal cation</name>
        <dbReference type="ChEBI" id="CHEBI:60240"/>
    </cofactor>
</comment>
<dbReference type="SUPFAM" id="SSF51621">
    <property type="entry name" value="Phosphoenolpyruvate/pyruvate domain"/>
    <property type="match status" value="1"/>
</dbReference>
<keyword evidence="10" id="KW-1185">Reference proteome</keyword>
<evidence type="ECO:0000313" key="9">
    <source>
        <dbReference type="EMBL" id="OWU75923.1"/>
    </source>
</evidence>
<comment type="caution">
    <text evidence="9">The sequence shown here is derived from an EMBL/GenBank/DDBJ whole genome shotgun (WGS) entry which is preliminary data.</text>
</comment>
<keyword evidence="5" id="KW-0670">Pyruvate</keyword>
<accession>A0A225NNF1</accession>
<proteinExistence type="inferred from homology"/>
<sequence length="255" mass="27040">MPAPTNQFKQRLLAGETLIGCWLSFAEAAPAEIMGSIGFDWLLIDGEHGANDIRSIRDQLIALEASVSTPIVRVPTGLDWVLKQTLDVGAQTILVPLVETADQARALVRACRYPTSGIRGVGAAAARAGRFGGLPDYVTTANDQICVLVQVETVKGVENLDEILAVEGIDGVFIGPADLSADMGHLGNSKHPEAQKLICDALDRIAASGKPPGCLALDDETAELYLSHGTRFLAVGIDVQLLVSAARAKMSAWMR</sequence>
<dbReference type="AlphaFoldDB" id="A0A225NNF1"/>
<keyword evidence="4" id="KW-0456">Lyase</keyword>
<evidence type="ECO:0000256" key="2">
    <source>
        <dbReference type="ARBA" id="ARBA00005568"/>
    </source>
</evidence>
<evidence type="ECO:0000256" key="3">
    <source>
        <dbReference type="ARBA" id="ARBA00022723"/>
    </source>
</evidence>
<evidence type="ECO:0000256" key="6">
    <source>
        <dbReference type="ARBA" id="ARBA00045074"/>
    </source>
</evidence>
<dbReference type="InterPro" id="IPR005000">
    <property type="entry name" value="Aldolase/citrate-lyase_domain"/>
</dbReference>
<dbReference type="Proteomes" id="UP000215377">
    <property type="component" value="Unassembled WGS sequence"/>
</dbReference>
<dbReference type="GO" id="GO:0016832">
    <property type="term" value="F:aldehyde-lyase activity"/>
    <property type="evidence" value="ECO:0007669"/>
    <property type="project" value="TreeGrafter"/>
</dbReference>
<evidence type="ECO:0000256" key="4">
    <source>
        <dbReference type="ARBA" id="ARBA00023239"/>
    </source>
</evidence>
<dbReference type="Pfam" id="PF03328">
    <property type="entry name" value="HpcH_HpaI"/>
    <property type="match status" value="1"/>
</dbReference>
<protein>
    <recommendedName>
        <fullName evidence="7">Hydroxypyruvate/pyruvate aldolase</fullName>
    </recommendedName>
</protein>
<evidence type="ECO:0000259" key="8">
    <source>
        <dbReference type="Pfam" id="PF03328"/>
    </source>
</evidence>
<dbReference type="FunFam" id="3.20.20.60:FF:000004">
    <property type="entry name" value="5-keto-4-deoxy-D-glucarate aldolase"/>
    <property type="match status" value="1"/>
</dbReference>
<dbReference type="GO" id="GO:0005737">
    <property type="term" value="C:cytoplasm"/>
    <property type="evidence" value="ECO:0007669"/>
    <property type="project" value="TreeGrafter"/>
</dbReference>
<dbReference type="RefSeq" id="WP_088649113.1">
    <property type="nucleotide sequence ID" value="NZ_AQQR01000002.1"/>
</dbReference>
<dbReference type="InterPro" id="IPR015813">
    <property type="entry name" value="Pyrv/PenolPyrv_kinase-like_dom"/>
</dbReference>
<evidence type="ECO:0000256" key="7">
    <source>
        <dbReference type="ARBA" id="ARBA00068169"/>
    </source>
</evidence>
<reference evidence="9 10" key="1">
    <citation type="submission" date="2013-04" db="EMBL/GenBank/DDBJ databases">
        <title>Oceanicola sp. 22II1-22F33 Genome Sequencing.</title>
        <authorList>
            <person name="Lai Q."/>
            <person name="Li G."/>
            <person name="Shao Z."/>
        </authorList>
    </citation>
    <scope>NUCLEOTIDE SEQUENCE [LARGE SCALE GENOMIC DNA]</scope>
    <source>
        <strain evidence="9 10">22II1-22F33</strain>
    </source>
</reference>
<evidence type="ECO:0000256" key="5">
    <source>
        <dbReference type="ARBA" id="ARBA00023317"/>
    </source>
</evidence>
<dbReference type="InterPro" id="IPR040442">
    <property type="entry name" value="Pyrv_kinase-like_dom_sf"/>
</dbReference>
<organism evidence="9 10">
    <name type="scientific">Marinibacterium profundimaris</name>
    <dbReference type="NCBI Taxonomy" id="1679460"/>
    <lineage>
        <taxon>Bacteria</taxon>
        <taxon>Pseudomonadati</taxon>
        <taxon>Pseudomonadota</taxon>
        <taxon>Alphaproteobacteria</taxon>
        <taxon>Rhodobacterales</taxon>
        <taxon>Paracoccaceae</taxon>
        <taxon>Marinibacterium</taxon>
    </lineage>
</organism>
<dbReference type="PANTHER" id="PTHR30502">
    <property type="entry name" value="2-KETO-3-DEOXY-L-RHAMNONATE ALDOLASE"/>
    <property type="match status" value="1"/>
</dbReference>
<gene>
    <name evidence="9" type="ORF">ATO3_07025</name>
</gene>
<dbReference type="EMBL" id="AQQR01000002">
    <property type="protein sequence ID" value="OWU75923.1"/>
    <property type="molecule type" value="Genomic_DNA"/>
</dbReference>
<comment type="catalytic activity">
    <reaction evidence="6">
        <text>D-glyceraldehyde + pyruvate = 2-dehydro-3-deoxy-L-galactonate</text>
        <dbReference type="Rhea" id="RHEA:80055"/>
        <dbReference type="ChEBI" id="CHEBI:15361"/>
        <dbReference type="ChEBI" id="CHEBI:17378"/>
        <dbReference type="ChEBI" id="CHEBI:75545"/>
    </reaction>
</comment>
<evidence type="ECO:0000256" key="1">
    <source>
        <dbReference type="ARBA" id="ARBA00001968"/>
    </source>
</evidence>
<dbReference type="Gene3D" id="3.20.20.60">
    <property type="entry name" value="Phosphoenolpyruvate-binding domains"/>
    <property type="match status" value="1"/>
</dbReference>
<name>A0A225NNF1_9RHOB</name>
<evidence type="ECO:0000313" key="10">
    <source>
        <dbReference type="Proteomes" id="UP000215377"/>
    </source>
</evidence>
<feature type="domain" description="HpcH/HpaI aldolase/citrate lyase" evidence="8">
    <location>
        <begin position="19"/>
        <end position="244"/>
    </location>
</feature>
<keyword evidence="3" id="KW-0479">Metal-binding</keyword>
<dbReference type="OrthoDB" id="9802624at2"/>
<dbReference type="PANTHER" id="PTHR30502:SF0">
    <property type="entry name" value="PHOSPHOENOLPYRUVATE CARBOXYLASE FAMILY PROTEIN"/>
    <property type="match status" value="1"/>
</dbReference>
<dbReference type="GO" id="GO:0046872">
    <property type="term" value="F:metal ion binding"/>
    <property type="evidence" value="ECO:0007669"/>
    <property type="project" value="UniProtKB-KW"/>
</dbReference>
<comment type="similarity">
    <text evidence="2">Belongs to the HpcH/HpaI aldolase family.</text>
</comment>